<evidence type="ECO:0000256" key="5">
    <source>
        <dbReference type="ARBA" id="ARBA00023002"/>
    </source>
</evidence>
<comment type="caution">
    <text evidence="12">The sequence shown here is derived from an EMBL/GenBank/DDBJ whole genome shotgun (WGS) entry which is preliminary data.</text>
</comment>
<dbReference type="SUPFAM" id="SSF48179">
    <property type="entry name" value="6-phosphogluconate dehydrogenase C-terminal domain-like"/>
    <property type="match status" value="1"/>
</dbReference>
<feature type="binding site" evidence="9">
    <location>
        <position position="287"/>
    </location>
    <ligand>
        <name>substrate</name>
    </ligand>
</feature>
<dbReference type="PANTHER" id="PTHR11374">
    <property type="entry name" value="UDP-GLUCOSE DEHYDROGENASE/UDP-MANNAC DEHYDROGENASE"/>
    <property type="match status" value="1"/>
</dbReference>
<dbReference type="PIRSF" id="PIRSF500134">
    <property type="entry name" value="UDPglc_DH_bac"/>
    <property type="match status" value="1"/>
</dbReference>
<dbReference type="GO" id="GO:0006024">
    <property type="term" value="P:glycosaminoglycan biosynthetic process"/>
    <property type="evidence" value="ECO:0007669"/>
    <property type="project" value="TreeGrafter"/>
</dbReference>
<dbReference type="InterPro" id="IPR017476">
    <property type="entry name" value="UDP-Glc/GDP-Man"/>
</dbReference>
<dbReference type="Pfam" id="PF00984">
    <property type="entry name" value="UDPG_MGDP_dh"/>
    <property type="match status" value="1"/>
</dbReference>
<evidence type="ECO:0000256" key="9">
    <source>
        <dbReference type="PIRSR" id="PIRSR500134-2"/>
    </source>
</evidence>
<evidence type="ECO:0000256" key="10">
    <source>
        <dbReference type="PIRSR" id="PIRSR500134-3"/>
    </source>
</evidence>
<sequence length="483" mass="54895">MESEDWSDYGCGMKIRDKVIKNICCIGCETTGLYTCCVIANRCPSLNVSIIDLSRDKILEWNGKKVPSTEPGLDDILRKCQNKNLRFTTETENAIIDADIIFLSLNNELKETGHFIGMKMGKIEEMARLICKLSETNKIVVGKTTMPVGCSHFLAYVLDQNKQENVKFQVLSNPDFCSAGQIIEYLTCPDRVIIGSSLTSQGLAAAEVLYFIYSKWVPKEKILCVNTWSAELGKLATNAFLAQKLATLSALSLICEESQNVDISKILEIYAEITGNSRYLEPSFRFGGKSLHQDLLCLIFMCRELKLNEMAEYWQCVSDMNDCHMKRFKKMIMAEFYQTLLHKRIVILGFAYKKGVNKADHSPASFLCKSLLSEGAHLIIYDPKVEKRHIIAELKNVRCPNWEENVTVVDDVYKAVKKANAIVCCTDWDEFRRLNFNGIYKIMAKPAYIFDGRKFLPHQSLMDLDFIVKTIGTNLQKKSSRKT</sequence>
<dbReference type="Gene3D" id="3.40.50.720">
    <property type="entry name" value="NAD(P)-binding Rossmann-like Domain"/>
    <property type="match status" value="2"/>
</dbReference>
<dbReference type="InterPro" id="IPR028357">
    <property type="entry name" value="UDPglc_DH_bac"/>
</dbReference>
<evidence type="ECO:0000256" key="7">
    <source>
        <dbReference type="ARBA" id="ARBA00047473"/>
    </source>
</evidence>
<dbReference type="EC" id="1.1.1.22" evidence="3 8"/>
<comment type="function">
    <text evidence="8">Involved in the biosynthesis of glycosaminoglycans; hyaluronan, chondroitin sulfate, and heparan sulfate.</text>
</comment>
<dbReference type="SUPFAM" id="SSF51735">
    <property type="entry name" value="NAD(P)-binding Rossmann-fold domains"/>
    <property type="match status" value="1"/>
</dbReference>
<evidence type="ECO:0000256" key="4">
    <source>
        <dbReference type="ARBA" id="ARBA00015132"/>
    </source>
</evidence>
<dbReference type="GO" id="GO:0051287">
    <property type="term" value="F:NAD binding"/>
    <property type="evidence" value="ECO:0007669"/>
    <property type="project" value="InterPro"/>
</dbReference>
<dbReference type="GO" id="GO:0003979">
    <property type="term" value="F:UDP-glucose 6-dehydrogenase activity"/>
    <property type="evidence" value="ECO:0007669"/>
    <property type="project" value="UniProtKB-EC"/>
</dbReference>
<name>A0AAN8S6L5_POLSC</name>
<evidence type="ECO:0000256" key="1">
    <source>
        <dbReference type="ARBA" id="ARBA00004701"/>
    </source>
</evidence>
<feature type="binding site" evidence="10">
    <location>
        <position position="52"/>
    </location>
    <ligand>
        <name>NAD(+)</name>
        <dbReference type="ChEBI" id="CHEBI:57540"/>
    </ligand>
</feature>
<evidence type="ECO:0000256" key="2">
    <source>
        <dbReference type="ARBA" id="ARBA00006601"/>
    </source>
</evidence>
<dbReference type="InterPro" id="IPR014026">
    <property type="entry name" value="UDP-Glc/GDP-Man_DH_dimer"/>
</dbReference>
<comment type="pathway">
    <text evidence="1">Nucleotide-sugar biosynthesis; UDP-alpha-D-glucuronate biosynthesis; UDP-alpha-D-glucuronate from UDP-alpha-D-glucose: step 1/1.</text>
</comment>
<dbReference type="SUPFAM" id="SSF52413">
    <property type="entry name" value="UDP-glucose/GDP-mannose dehydrogenase C-terminal domain"/>
    <property type="match status" value="1"/>
</dbReference>
<evidence type="ECO:0000313" key="12">
    <source>
        <dbReference type="EMBL" id="KAK6634379.1"/>
    </source>
</evidence>
<feature type="binding site" evidence="9">
    <location>
        <position position="353"/>
    </location>
    <ligand>
        <name>substrate</name>
    </ligand>
</feature>
<dbReference type="InterPro" id="IPR036291">
    <property type="entry name" value="NAD(P)-bd_dom_sf"/>
</dbReference>
<feature type="binding site" evidence="9">
    <location>
        <begin position="279"/>
        <end position="283"/>
    </location>
    <ligand>
        <name>substrate</name>
    </ligand>
</feature>
<evidence type="ECO:0000256" key="6">
    <source>
        <dbReference type="ARBA" id="ARBA00023027"/>
    </source>
</evidence>
<dbReference type="Pfam" id="PF03721">
    <property type="entry name" value="UDPG_MGDP_dh_N"/>
    <property type="match status" value="1"/>
</dbReference>
<dbReference type="Proteomes" id="UP001372834">
    <property type="component" value="Unassembled WGS sequence"/>
</dbReference>
<evidence type="ECO:0000259" key="11">
    <source>
        <dbReference type="SMART" id="SM00984"/>
    </source>
</evidence>
<dbReference type="AlphaFoldDB" id="A0AAN8S6L5"/>
<reference evidence="12 13" key="1">
    <citation type="submission" date="2023-10" db="EMBL/GenBank/DDBJ databases">
        <title>Genomes of two closely related lineages of the louse Polyplax serrata with different host specificities.</title>
        <authorList>
            <person name="Martinu J."/>
            <person name="Tarabai H."/>
            <person name="Stefka J."/>
            <person name="Hypsa V."/>
        </authorList>
    </citation>
    <scope>NUCLEOTIDE SEQUENCE [LARGE SCALE GENOMIC DNA]</scope>
    <source>
        <strain evidence="12">HR10_N</strain>
    </source>
</reference>
<dbReference type="SMART" id="SM00984">
    <property type="entry name" value="UDPG_MGDP_dh_C"/>
    <property type="match status" value="1"/>
</dbReference>
<dbReference type="InterPro" id="IPR008927">
    <property type="entry name" value="6-PGluconate_DH-like_C_sf"/>
</dbReference>
<dbReference type="NCBIfam" id="TIGR03026">
    <property type="entry name" value="NDP-sugDHase"/>
    <property type="match status" value="1"/>
</dbReference>
<accession>A0AAN8S6L5</accession>
<dbReference type="Pfam" id="PF03720">
    <property type="entry name" value="UDPG_MGDP_dh_C"/>
    <property type="match status" value="1"/>
</dbReference>
<evidence type="ECO:0000313" key="13">
    <source>
        <dbReference type="Proteomes" id="UP001372834"/>
    </source>
</evidence>
<dbReference type="PIRSF" id="PIRSF000124">
    <property type="entry name" value="UDPglc_GDPman_dh"/>
    <property type="match status" value="1"/>
</dbReference>
<dbReference type="InterPro" id="IPR036220">
    <property type="entry name" value="UDP-Glc/GDP-Man_DH_C_sf"/>
</dbReference>
<protein>
    <recommendedName>
        <fullName evidence="4 8">UDP-glucose 6-dehydrogenase</fullName>
        <ecNumber evidence="3 8">1.1.1.22</ecNumber>
    </recommendedName>
</protein>
<feature type="binding site" evidence="10">
    <location>
        <position position="57"/>
    </location>
    <ligand>
        <name>NAD(+)</name>
        <dbReference type="ChEBI" id="CHEBI:57540"/>
    </ligand>
</feature>
<dbReference type="InterPro" id="IPR028356">
    <property type="entry name" value="UDPglc_DH_euk"/>
</dbReference>
<feature type="domain" description="UDP-glucose/GDP-mannose dehydrogenase C-terminal" evidence="11">
    <location>
        <begin position="346"/>
        <end position="458"/>
    </location>
</feature>
<dbReference type="InterPro" id="IPR001732">
    <property type="entry name" value="UDP-Glc/GDP-Man_DH_N"/>
</dbReference>
<evidence type="ECO:0000256" key="3">
    <source>
        <dbReference type="ARBA" id="ARBA00012954"/>
    </source>
</evidence>
<dbReference type="GO" id="GO:0000271">
    <property type="term" value="P:polysaccharide biosynthetic process"/>
    <property type="evidence" value="ECO:0007669"/>
    <property type="project" value="InterPro"/>
</dbReference>
<feature type="binding site" evidence="9">
    <location>
        <position position="234"/>
    </location>
    <ligand>
        <name>substrate</name>
    </ligand>
</feature>
<organism evidence="12 13">
    <name type="scientific">Polyplax serrata</name>
    <name type="common">Common mouse louse</name>
    <dbReference type="NCBI Taxonomy" id="468196"/>
    <lineage>
        <taxon>Eukaryota</taxon>
        <taxon>Metazoa</taxon>
        <taxon>Ecdysozoa</taxon>
        <taxon>Arthropoda</taxon>
        <taxon>Hexapoda</taxon>
        <taxon>Insecta</taxon>
        <taxon>Pterygota</taxon>
        <taxon>Neoptera</taxon>
        <taxon>Paraneoptera</taxon>
        <taxon>Psocodea</taxon>
        <taxon>Troctomorpha</taxon>
        <taxon>Phthiraptera</taxon>
        <taxon>Anoplura</taxon>
        <taxon>Polyplacidae</taxon>
        <taxon>Polyplax</taxon>
    </lineage>
</organism>
<keyword evidence="6 8" id="KW-0520">NAD</keyword>
<evidence type="ECO:0000256" key="8">
    <source>
        <dbReference type="PIRNR" id="PIRNR000124"/>
    </source>
</evidence>
<feature type="binding site" evidence="10">
    <location>
        <position position="145"/>
    </location>
    <ligand>
        <name>NAD(+)</name>
        <dbReference type="ChEBI" id="CHEBI:57540"/>
    </ligand>
</feature>
<dbReference type="PANTHER" id="PTHR11374:SF3">
    <property type="entry name" value="UDP-GLUCOSE 6-DEHYDROGENASE"/>
    <property type="match status" value="1"/>
</dbReference>
<dbReference type="Gene3D" id="1.20.5.100">
    <property type="entry name" value="Cytochrome c1, transmembrane anchor, C-terminal"/>
    <property type="match status" value="1"/>
</dbReference>
<dbReference type="InterPro" id="IPR014027">
    <property type="entry name" value="UDP-Glc/GDP-Man_DH_C"/>
</dbReference>
<keyword evidence="5 8" id="KW-0560">Oxidoreductase</keyword>
<gene>
    <name evidence="12" type="ORF">RUM43_011780</name>
</gene>
<dbReference type="EMBL" id="JAWJWE010000005">
    <property type="protein sequence ID" value="KAK6634379.1"/>
    <property type="molecule type" value="Genomic_DNA"/>
</dbReference>
<comment type="catalytic activity">
    <reaction evidence="7 8">
        <text>UDP-alpha-D-glucose + 2 NAD(+) + H2O = UDP-alpha-D-glucuronate + 2 NADH + 3 H(+)</text>
        <dbReference type="Rhea" id="RHEA:23596"/>
        <dbReference type="ChEBI" id="CHEBI:15377"/>
        <dbReference type="ChEBI" id="CHEBI:15378"/>
        <dbReference type="ChEBI" id="CHEBI:57540"/>
        <dbReference type="ChEBI" id="CHEBI:57945"/>
        <dbReference type="ChEBI" id="CHEBI:58052"/>
        <dbReference type="ChEBI" id="CHEBI:58885"/>
        <dbReference type="EC" id="1.1.1.22"/>
    </reaction>
</comment>
<dbReference type="GO" id="GO:0005634">
    <property type="term" value="C:nucleus"/>
    <property type="evidence" value="ECO:0007669"/>
    <property type="project" value="TreeGrafter"/>
</dbReference>
<comment type="similarity">
    <text evidence="2 8">Belongs to the UDP-glucose/GDP-mannose dehydrogenase family.</text>
</comment>
<proteinExistence type="inferred from homology"/>